<dbReference type="GO" id="GO:0005886">
    <property type="term" value="C:plasma membrane"/>
    <property type="evidence" value="ECO:0007669"/>
    <property type="project" value="UniProtKB-SubCell"/>
</dbReference>
<dbReference type="EMBL" id="JAFNJU010000002">
    <property type="protein sequence ID" value="MBO1264068.1"/>
    <property type="molecule type" value="Genomic_DNA"/>
</dbReference>
<evidence type="ECO:0000256" key="4">
    <source>
        <dbReference type="ARBA" id="ARBA00022989"/>
    </source>
</evidence>
<feature type="transmembrane region" description="Helical" evidence="8">
    <location>
        <begin position="680"/>
        <end position="704"/>
    </location>
</feature>
<feature type="transmembrane region" description="Helical" evidence="8">
    <location>
        <begin position="629"/>
        <end position="652"/>
    </location>
</feature>
<evidence type="ECO:0000256" key="5">
    <source>
        <dbReference type="ARBA" id="ARBA00023136"/>
    </source>
</evidence>
<feature type="transmembrane region" description="Helical" evidence="8">
    <location>
        <begin position="21"/>
        <end position="38"/>
    </location>
</feature>
<feature type="domain" description="ABC3 transporter permease C-terminal" evidence="9">
    <location>
        <begin position="1038"/>
        <end position="1151"/>
    </location>
</feature>
<comment type="caution">
    <text evidence="11">The sequence shown here is derived from an EMBL/GenBank/DDBJ whole genome shotgun (WGS) entry which is preliminary data.</text>
</comment>
<sequence length="1164" mass="131280">MKQKSFFKDLKRSVYNSKSRFLSIMAMITLGVGFFAGIKAAEPDMILSADTYYKDYDLADFRIMSPLGFTEEDLEMVKSLPEAYIVKESYSLDAFITSSDQTAIIKVYSFPLGEEAPLNRPMVMEGRLPENQAEIILEEGAKESLGVSIGDEVTLSLPEDSEIRDKLKRGSFKVVGFVISPLYISIERGQTSIGDGSIDLYGYVSDTDFKLDQVTDLFIETKESQNLMAYSEAYKSYHAPMKEEMETYGIYAMERDTEELRNDLNEGKETLQKEKAEALEKIADGEKELQDAEEEIRNGEQELRESEEKYTQEFADRREEIEEGKAALAEGREEYFEGYAAWLEGYNDYQDGAAELASAKAQLDDARNQILQGERELESAKAQLDSGKEQIALLQEALAGLREIRANLPEGSDLTQEEYDALLNDIRVYAPDLAAFLEENVPYNDPNLLNSLRNALDSTLVQLEDTLTSSISQYEEGVIAYEEGVMQLAESRALYEEGLAEYEAGAAELQSAKAEIDAGKRELDAAKATLDENERKLADGERQLDEAEEEFQQSLIDGRRELKDARIELADGRRTFEEEKADALEKIAEAEEEILDAERKILEIPDEWFVYDRDGFPGYASLGDDAHRLGSLATIFPLFFFLVAALVCLTTMTRMVEEERILIGTLKALGYKTSTISMKYILYALLASLIGSVIGFLVGFQLFPRVVIGIYGNMYSTPYILAPFHWDLALLSTAISVVTTVSASLFATLSELKETPANLMQPKAPKPGKRILLERITPLWKRFSFSYKVTFRNIFRYKKRFLMTVLGISGCTALLVTGFGIRDSVNAIMGSQFDDISLYDGMVFMNTDKEESLRDLDVILGENEDVESYLSVHNESVTLYRNGSSREYEVNLMVPGETRDVEDFFDLRERTSQEKLELSKGGAVITEKIAKLLDVSVGDTLTYRDTDTRTYEFTVSGIAENYLSHYVYMDKDYFNAITLREPEINAGLFNLEDPEGIEESAFSENLMDNEGVLGSMMVQSIRDEFGKTLEMLDFVVLILILAAGALAFVVLYNLTNINITERIREIATIKVLGFRDKEVSAYVYRENIFLTIIGTLLGLFLGFVLHRFVIDTMELDNMMFGRIIKLFSYGVSAVLTMLFAVFVNLFMFRKLQNVDMASSLKSVE</sequence>
<dbReference type="RefSeq" id="WP_207598590.1">
    <property type="nucleotide sequence ID" value="NZ_JAFNJU010000002.1"/>
</dbReference>
<dbReference type="PANTHER" id="PTHR30287">
    <property type="entry name" value="MEMBRANE COMPONENT OF PREDICTED ABC SUPERFAMILY METABOLITE UPTAKE TRANSPORTER"/>
    <property type="match status" value="1"/>
</dbReference>
<feature type="transmembrane region" description="Helical" evidence="8">
    <location>
        <begin position="1087"/>
        <end position="1106"/>
    </location>
</feature>
<protein>
    <submittedName>
        <fullName evidence="11">ABC transporter permease</fullName>
    </submittedName>
</protein>
<keyword evidence="5 8" id="KW-0472">Membrane</keyword>
<feature type="coiled-coil region" evidence="6">
    <location>
        <begin position="509"/>
        <end position="607"/>
    </location>
</feature>
<evidence type="ECO:0000313" key="11">
    <source>
        <dbReference type="EMBL" id="MBO1264068.1"/>
    </source>
</evidence>
<feature type="region of interest" description="Disordered" evidence="7">
    <location>
        <begin position="288"/>
        <end position="312"/>
    </location>
</feature>
<dbReference type="PANTHER" id="PTHR30287:SF1">
    <property type="entry name" value="INNER MEMBRANE PROTEIN"/>
    <property type="match status" value="1"/>
</dbReference>
<feature type="transmembrane region" description="Helical" evidence="8">
    <location>
        <begin position="1126"/>
        <end position="1148"/>
    </location>
</feature>
<evidence type="ECO:0000256" key="6">
    <source>
        <dbReference type="SAM" id="Coils"/>
    </source>
</evidence>
<dbReference type="AlphaFoldDB" id="A0A939HB42"/>
<dbReference type="InterPro" id="IPR038766">
    <property type="entry name" value="Membrane_comp_ABC_pdt"/>
</dbReference>
<keyword evidence="12" id="KW-1185">Reference proteome</keyword>
<dbReference type="Proteomes" id="UP000664218">
    <property type="component" value="Unassembled WGS sequence"/>
</dbReference>
<keyword evidence="3 8" id="KW-0812">Transmembrane</keyword>
<evidence type="ECO:0000313" key="12">
    <source>
        <dbReference type="Proteomes" id="UP000664218"/>
    </source>
</evidence>
<evidence type="ECO:0000256" key="7">
    <source>
        <dbReference type="SAM" id="MobiDB-lite"/>
    </source>
</evidence>
<name>A0A939HB42_9CLOT</name>
<keyword evidence="2" id="KW-1003">Cell membrane</keyword>
<feature type="transmembrane region" description="Helical" evidence="8">
    <location>
        <begin position="801"/>
        <end position="821"/>
    </location>
</feature>
<dbReference type="InterPro" id="IPR025857">
    <property type="entry name" value="MacB_PCD"/>
</dbReference>
<reference evidence="11" key="1">
    <citation type="submission" date="2021-03" db="EMBL/GenBank/DDBJ databases">
        <title>Proteiniclasticum marinus sp. nov., isolated from tidal flat sediment.</title>
        <authorList>
            <person name="Namirimu T."/>
            <person name="Yang J.-A."/>
            <person name="Yang S.-H."/>
            <person name="Kim Y.-J."/>
            <person name="Kwon K.K."/>
        </authorList>
    </citation>
    <scope>NUCLEOTIDE SEQUENCE</scope>
    <source>
        <strain evidence="11">SCR006</strain>
    </source>
</reference>
<evidence type="ECO:0000256" key="8">
    <source>
        <dbReference type="SAM" id="Phobius"/>
    </source>
</evidence>
<feature type="domain" description="MacB-like periplasmic core" evidence="10">
    <location>
        <begin position="802"/>
        <end position="993"/>
    </location>
</feature>
<organism evidence="11 12">
    <name type="scientific">Proteiniclasticum aestuarii</name>
    <dbReference type="NCBI Taxonomy" id="2817862"/>
    <lineage>
        <taxon>Bacteria</taxon>
        <taxon>Bacillati</taxon>
        <taxon>Bacillota</taxon>
        <taxon>Clostridia</taxon>
        <taxon>Eubacteriales</taxon>
        <taxon>Clostridiaceae</taxon>
        <taxon>Proteiniclasticum</taxon>
    </lineage>
</organism>
<keyword evidence="6" id="KW-0175">Coiled coil</keyword>
<evidence type="ECO:0000256" key="1">
    <source>
        <dbReference type="ARBA" id="ARBA00004651"/>
    </source>
</evidence>
<dbReference type="Pfam" id="PF02687">
    <property type="entry name" value="FtsX"/>
    <property type="match status" value="2"/>
</dbReference>
<feature type="coiled-coil region" evidence="6">
    <location>
        <begin position="349"/>
        <end position="397"/>
    </location>
</feature>
<dbReference type="InterPro" id="IPR003838">
    <property type="entry name" value="ABC3_permease_C"/>
</dbReference>
<accession>A0A939HB42</accession>
<feature type="transmembrane region" description="Helical" evidence="8">
    <location>
        <begin position="724"/>
        <end position="749"/>
    </location>
</feature>
<dbReference type="Pfam" id="PF12704">
    <property type="entry name" value="MacB_PCD"/>
    <property type="match status" value="1"/>
</dbReference>
<feature type="transmembrane region" description="Helical" evidence="8">
    <location>
        <begin position="1034"/>
        <end position="1054"/>
    </location>
</feature>
<evidence type="ECO:0000256" key="2">
    <source>
        <dbReference type="ARBA" id="ARBA00022475"/>
    </source>
</evidence>
<evidence type="ECO:0000259" key="10">
    <source>
        <dbReference type="Pfam" id="PF12704"/>
    </source>
</evidence>
<comment type="subcellular location">
    <subcellularLocation>
        <location evidence="1">Cell membrane</location>
        <topology evidence="1">Multi-pass membrane protein</topology>
    </subcellularLocation>
</comment>
<feature type="domain" description="ABC3 transporter permease C-terminal" evidence="9">
    <location>
        <begin position="635"/>
        <end position="750"/>
    </location>
</feature>
<proteinExistence type="predicted"/>
<evidence type="ECO:0000256" key="3">
    <source>
        <dbReference type="ARBA" id="ARBA00022692"/>
    </source>
</evidence>
<gene>
    <name evidence="11" type="ORF">J3A84_03290</name>
</gene>
<evidence type="ECO:0000259" key="9">
    <source>
        <dbReference type="Pfam" id="PF02687"/>
    </source>
</evidence>
<keyword evidence="4 8" id="KW-1133">Transmembrane helix</keyword>